<dbReference type="AlphaFoldDB" id="A0A3E3E729"/>
<feature type="domain" description="RNA polymerase sigma-70 region 4" evidence="1">
    <location>
        <begin position="134"/>
        <end position="183"/>
    </location>
</feature>
<name>A0A3E3E729_9FIRM</name>
<dbReference type="CDD" id="cd06171">
    <property type="entry name" value="Sigma70_r4"/>
    <property type="match status" value="1"/>
</dbReference>
<gene>
    <name evidence="2" type="ORF">DXC78_01670</name>
</gene>
<dbReference type="RefSeq" id="WP_220412043.1">
    <property type="nucleotide sequence ID" value="NZ_QUSK01000003.1"/>
</dbReference>
<dbReference type="NCBIfam" id="TIGR02937">
    <property type="entry name" value="sigma70-ECF"/>
    <property type="match status" value="1"/>
</dbReference>
<dbReference type="InterPro" id="IPR007630">
    <property type="entry name" value="RNA_pol_sigma70_r4"/>
</dbReference>
<dbReference type="SUPFAM" id="SSF88659">
    <property type="entry name" value="Sigma3 and sigma4 domains of RNA polymerase sigma factors"/>
    <property type="match status" value="1"/>
</dbReference>
<accession>A0A3E3E729</accession>
<dbReference type="Proteomes" id="UP000260721">
    <property type="component" value="Unassembled WGS sequence"/>
</dbReference>
<protein>
    <submittedName>
        <fullName evidence="2">Sigma-70 family RNA polymerase sigma factor</fullName>
    </submittedName>
</protein>
<sequence>IRGGSLIAIAYFLLCAFELHIKTSNKDPPHSFLLTKKKGVNKVKNDYNRYNFWTEKHDGKLEYYMIVENKKVRVPRKAFLVCQNSYRKMLRDSENDKNLYNFADLSKAEKYQINRIAEEERINQWYRKYELNQALNKLNDQEQYIIQEIFFKGHSERELAEKMGLPEKTLNNHKHKILQKLRKIMAEN</sequence>
<reference evidence="2 3" key="1">
    <citation type="submission" date="2018-08" db="EMBL/GenBank/DDBJ databases">
        <title>A genome reference for cultivated species of the human gut microbiota.</title>
        <authorList>
            <person name="Zou Y."/>
            <person name="Xue W."/>
            <person name="Luo G."/>
        </authorList>
    </citation>
    <scope>NUCLEOTIDE SEQUENCE [LARGE SCALE GENOMIC DNA]</scope>
    <source>
        <strain evidence="2 3">TF08-11</strain>
    </source>
</reference>
<dbReference type="Pfam" id="PF04545">
    <property type="entry name" value="Sigma70_r4"/>
    <property type="match status" value="1"/>
</dbReference>
<evidence type="ECO:0000259" key="1">
    <source>
        <dbReference type="Pfam" id="PF04545"/>
    </source>
</evidence>
<dbReference type="EMBL" id="QUSK01000003">
    <property type="protein sequence ID" value="RGD77809.1"/>
    <property type="molecule type" value="Genomic_DNA"/>
</dbReference>
<dbReference type="Gene3D" id="1.10.10.10">
    <property type="entry name" value="Winged helix-like DNA-binding domain superfamily/Winged helix DNA-binding domain"/>
    <property type="match status" value="1"/>
</dbReference>
<comment type="caution">
    <text evidence="2">The sequence shown here is derived from an EMBL/GenBank/DDBJ whole genome shotgun (WGS) entry which is preliminary data.</text>
</comment>
<evidence type="ECO:0000313" key="2">
    <source>
        <dbReference type="EMBL" id="RGD77809.1"/>
    </source>
</evidence>
<dbReference type="InterPro" id="IPR014284">
    <property type="entry name" value="RNA_pol_sigma-70_dom"/>
</dbReference>
<evidence type="ECO:0000313" key="3">
    <source>
        <dbReference type="Proteomes" id="UP000260721"/>
    </source>
</evidence>
<dbReference type="InterPro" id="IPR036388">
    <property type="entry name" value="WH-like_DNA-bd_sf"/>
</dbReference>
<proteinExistence type="predicted"/>
<organism evidence="2 3">
    <name type="scientific">Faecalicoccus pleomorphus</name>
    <dbReference type="NCBI Taxonomy" id="1323"/>
    <lineage>
        <taxon>Bacteria</taxon>
        <taxon>Bacillati</taxon>
        <taxon>Bacillota</taxon>
        <taxon>Erysipelotrichia</taxon>
        <taxon>Erysipelotrichales</taxon>
        <taxon>Erysipelotrichaceae</taxon>
        <taxon>Faecalicoccus</taxon>
    </lineage>
</organism>
<dbReference type="GO" id="GO:0003700">
    <property type="term" value="F:DNA-binding transcription factor activity"/>
    <property type="evidence" value="ECO:0007669"/>
    <property type="project" value="InterPro"/>
</dbReference>
<dbReference type="InterPro" id="IPR013324">
    <property type="entry name" value="RNA_pol_sigma_r3/r4-like"/>
</dbReference>
<feature type="non-terminal residue" evidence="2">
    <location>
        <position position="1"/>
    </location>
</feature>
<dbReference type="GO" id="GO:0006352">
    <property type="term" value="P:DNA-templated transcription initiation"/>
    <property type="evidence" value="ECO:0007669"/>
    <property type="project" value="InterPro"/>
</dbReference>